<reference evidence="6" key="1">
    <citation type="journal article" date="2015" name="Nat. Genet.">
        <title>The genome and transcriptome of the zoonotic hookworm Ancylostoma ceylanicum identify infection-specific gene families.</title>
        <authorList>
            <person name="Schwarz E.M."/>
            <person name="Hu Y."/>
            <person name="Antoshechkin I."/>
            <person name="Miller M.M."/>
            <person name="Sternberg P.W."/>
            <person name="Aroian R.V."/>
        </authorList>
    </citation>
    <scope>NUCLEOTIDE SEQUENCE</scope>
    <source>
        <strain evidence="6">HY135</strain>
    </source>
</reference>
<dbReference type="Pfam" id="PF00076">
    <property type="entry name" value="RRM_1"/>
    <property type="match status" value="3"/>
</dbReference>
<dbReference type="EMBL" id="JARK01001353">
    <property type="protein sequence ID" value="EYC22660.1"/>
    <property type="molecule type" value="Genomic_DNA"/>
</dbReference>
<evidence type="ECO:0000313" key="6">
    <source>
        <dbReference type="Proteomes" id="UP000024635"/>
    </source>
</evidence>
<name>A0A016V5E6_9BILA</name>
<dbReference type="GO" id="GO:0005634">
    <property type="term" value="C:nucleus"/>
    <property type="evidence" value="ECO:0007669"/>
    <property type="project" value="TreeGrafter"/>
</dbReference>
<feature type="compositionally biased region" description="Basic and acidic residues" evidence="3">
    <location>
        <begin position="51"/>
        <end position="65"/>
    </location>
</feature>
<evidence type="ECO:0000256" key="2">
    <source>
        <dbReference type="PROSITE-ProRule" id="PRU00176"/>
    </source>
</evidence>
<dbReference type="PANTHER" id="PTHR23003:SF3">
    <property type="entry name" value="FI21236P1-RELATED"/>
    <property type="match status" value="1"/>
</dbReference>
<evidence type="ECO:0000256" key="3">
    <source>
        <dbReference type="SAM" id="MobiDB-lite"/>
    </source>
</evidence>
<protein>
    <recommendedName>
        <fullName evidence="4">RRM domain-containing protein</fullName>
    </recommendedName>
</protein>
<evidence type="ECO:0000256" key="1">
    <source>
        <dbReference type="ARBA" id="ARBA00022884"/>
    </source>
</evidence>
<dbReference type="SUPFAM" id="SSF54928">
    <property type="entry name" value="RNA-binding domain, RBD"/>
    <property type="match status" value="2"/>
</dbReference>
<dbReference type="Proteomes" id="UP000024635">
    <property type="component" value="Unassembled WGS sequence"/>
</dbReference>
<dbReference type="SMART" id="SM00360">
    <property type="entry name" value="RRM"/>
    <property type="match status" value="3"/>
</dbReference>
<dbReference type="PROSITE" id="PS50102">
    <property type="entry name" value="RRM"/>
    <property type="match status" value="3"/>
</dbReference>
<dbReference type="STRING" id="53326.A0A016V5E6"/>
<dbReference type="InterPro" id="IPR012677">
    <property type="entry name" value="Nucleotide-bd_a/b_plait_sf"/>
</dbReference>
<dbReference type="Gene3D" id="3.30.70.330">
    <property type="match status" value="3"/>
</dbReference>
<dbReference type="InterPro" id="IPR035979">
    <property type="entry name" value="RBD_domain_sf"/>
</dbReference>
<evidence type="ECO:0000259" key="4">
    <source>
        <dbReference type="PROSITE" id="PS50102"/>
    </source>
</evidence>
<feature type="compositionally biased region" description="Basic residues" evidence="3">
    <location>
        <begin position="37"/>
        <end position="49"/>
    </location>
</feature>
<sequence>MRIMEDTGRKRISFLFFSVYHLPLKMSRGGRAENGGVRRRREVRSRSRSPQKGDPKRFAGGRDGDRRSVANDRMVFITNLAYEVRWAELKDVLREHGGEVVFVELLEDRNGQPKGNAIAEFKTKEGAANCLKNLDGFEIRNRKMITKAIRDPVAFLRKVQEETGVDYLAKCGGIVSRGRNDERPARTGSYDLFGLSPEFLRQHNIEPPLCDRVFIANLSFNVGTGRIYEIFGLAGNIVWMDLHMDKEGKSKGVCILQFSHPIEAVQAISMFHGQKLYDRVLVVKMDRYEKNEPARDGALPRGLERIGAGLGANGAPLTDIASVVASMRGDSVAAPAPVAPVAPQASQFSFGVGASVMPTASPFQSNPYSATSHISNGQNFPSLGSAVSSFSSGLGGFDSRRDDSFSDSRRDDPQFGLNFNVSRVVVIKNLPLDYTWQIVRDRVQQFGETESVDMIAPGVARIRFALIQDAERMRGALTGTSVEGRTISVEYMH</sequence>
<dbReference type="GO" id="GO:0005737">
    <property type="term" value="C:cytoplasm"/>
    <property type="evidence" value="ECO:0007669"/>
    <property type="project" value="TreeGrafter"/>
</dbReference>
<dbReference type="GO" id="GO:0003729">
    <property type="term" value="F:mRNA binding"/>
    <property type="evidence" value="ECO:0007669"/>
    <property type="project" value="TreeGrafter"/>
</dbReference>
<dbReference type="OrthoDB" id="610462at2759"/>
<keyword evidence="1 2" id="KW-0694">RNA-binding</keyword>
<dbReference type="InterPro" id="IPR000504">
    <property type="entry name" value="RRM_dom"/>
</dbReference>
<feature type="domain" description="RRM" evidence="4">
    <location>
        <begin position="423"/>
        <end position="493"/>
    </location>
</feature>
<keyword evidence="6" id="KW-1185">Reference proteome</keyword>
<dbReference type="AlphaFoldDB" id="A0A016V5E6"/>
<dbReference type="InterPro" id="IPR050374">
    <property type="entry name" value="RRT5_SRSF_SR"/>
</dbReference>
<feature type="domain" description="RRM" evidence="4">
    <location>
        <begin position="73"/>
        <end position="151"/>
    </location>
</feature>
<dbReference type="CDD" id="cd00590">
    <property type="entry name" value="RRM_SF"/>
    <property type="match status" value="1"/>
</dbReference>
<dbReference type="PANTHER" id="PTHR23003">
    <property type="entry name" value="RNA RECOGNITION MOTIF RRM DOMAIN CONTAINING PROTEIN"/>
    <property type="match status" value="1"/>
</dbReference>
<comment type="caution">
    <text evidence="5">The sequence shown here is derived from an EMBL/GenBank/DDBJ whole genome shotgun (WGS) entry which is preliminary data.</text>
</comment>
<evidence type="ECO:0000313" key="5">
    <source>
        <dbReference type="EMBL" id="EYC22660.1"/>
    </source>
</evidence>
<gene>
    <name evidence="5" type="primary">Acey_s0017.g3477</name>
    <name evidence="5" type="synonym">Acey-C25A1.4</name>
    <name evidence="5" type="ORF">Y032_0017g3477</name>
</gene>
<accession>A0A016V5E6</accession>
<feature type="domain" description="RRM" evidence="4">
    <location>
        <begin position="211"/>
        <end position="288"/>
    </location>
</feature>
<feature type="region of interest" description="Disordered" evidence="3">
    <location>
        <begin position="30"/>
        <end position="65"/>
    </location>
</feature>
<organism evidence="5 6">
    <name type="scientific">Ancylostoma ceylanicum</name>
    <dbReference type="NCBI Taxonomy" id="53326"/>
    <lineage>
        <taxon>Eukaryota</taxon>
        <taxon>Metazoa</taxon>
        <taxon>Ecdysozoa</taxon>
        <taxon>Nematoda</taxon>
        <taxon>Chromadorea</taxon>
        <taxon>Rhabditida</taxon>
        <taxon>Rhabditina</taxon>
        <taxon>Rhabditomorpha</taxon>
        <taxon>Strongyloidea</taxon>
        <taxon>Ancylostomatidae</taxon>
        <taxon>Ancylostomatinae</taxon>
        <taxon>Ancylostoma</taxon>
    </lineage>
</organism>
<proteinExistence type="predicted"/>